<name>E4X1I8_OIKDI</name>
<dbReference type="Proteomes" id="UP000001307">
    <property type="component" value="Unassembled WGS sequence"/>
</dbReference>
<dbReference type="GO" id="GO:0005615">
    <property type="term" value="C:extracellular space"/>
    <property type="evidence" value="ECO:0007669"/>
    <property type="project" value="TreeGrafter"/>
</dbReference>
<keyword evidence="3 8" id="KW-0645">Protease</keyword>
<evidence type="ECO:0000256" key="1">
    <source>
        <dbReference type="ARBA" id="ARBA00004613"/>
    </source>
</evidence>
<comment type="subcellular location">
    <subcellularLocation>
        <location evidence="1">Secreted</location>
    </subcellularLocation>
</comment>
<dbReference type="PROSITE" id="PS00134">
    <property type="entry name" value="TRYPSIN_HIS"/>
    <property type="match status" value="1"/>
</dbReference>
<keyword evidence="2" id="KW-0964">Secreted</keyword>
<organism evidence="10">
    <name type="scientific">Oikopleura dioica</name>
    <name type="common">Tunicate</name>
    <dbReference type="NCBI Taxonomy" id="34765"/>
    <lineage>
        <taxon>Eukaryota</taxon>
        <taxon>Metazoa</taxon>
        <taxon>Chordata</taxon>
        <taxon>Tunicata</taxon>
        <taxon>Appendicularia</taxon>
        <taxon>Copelata</taxon>
        <taxon>Oikopleuridae</taxon>
        <taxon>Oikopleura</taxon>
    </lineage>
</organism>
<dbReference type="FunFam" id="2.40.10.10:FF:000002">
    <property type="entry name" value="Transmembrane protease serine"/>
    <property type="match status" value="1"/>
</dbReference>
<dbReference type="InterPro" id="IPR009003">
    <property type="entry name" value="Peptidase_S1_PA"/>
</dbReference>
<reference evidence="10" key="1">
    <citation type="journal article" date="2010" name="Science">
        <title>Plasticity of animal genome architecture unmasked by rapid evolution of a pelagic tunicate.</title>
        <authorList>
            <person name="Denoeud F."/>
            <person name="Henriet S."/>
            <person name="Mungpakdee S."/>
            <person name="Aury J.M."/>
            <person name="Da Silva C."/>
            <person name="Brinkmann H."/>
            <person name="Mikhaleva J."/>
            <person name="Olsen L.C."/>
            <person name="Jubin C."/>
            <person name="Canestro C."/>
            <person name="Bouquet J.M."/>
            <person name="Danks G."/>
            <person name="Poulain J."/>
            <person name="Campsteijn C."/>
            <person name="Adamski M."/>
            <person name="Cross I."/>
            <person name="Yadetie F."/>
            <person name="Muffato M."/>
            <person name="Louis A."/>
            <person name="Butcher S."/>
            <person name="Tsagkogeorga G."/>
            <person name="Konrad A."/>
            <person name="Singh S."/>
            <person name="Jensen M.F."/>
            <person name="Cong E.H."/>
            <person name="Eikeseth-Otteraa H."/>
            <person name="Noel B."/>
            <person name="Anthouard V."/>
            <person name="Porcel B.M."/>
            <person name="Kachouri-Lafond R."/>
            <person name="Nishino A."/>
            <person name="Ugolini M."/>
            <person name="Chourrout P."/>
            <person name="Nishida H."/>
            <person name="Aasland R."/>
            <person name="Huzurbazar S."/>
            <person name="Westhof E."/>
            <person name="Delsuc F."/>
            <person name="Lehrach H."/>
            <person name="Reinhardt R."/>
            <person name="Weissenbach J."/>
            <person name="Roy S.W."/>
            <person name="Artiguenave F."/>
            <person name="Postlethwait J.H."/>
            <person name="Manak J.R."/>
            <person name="Thompson E.M."/>
            <person name="Jaillon O."/>
            <person name="Du Pasquier L."/>
            <person name="Boudinot P."/>
            <person name="Liberles D.A."/>
            <person name="Volff J.N."/>
            <person name="Philippe H."/>
            <person name="Lenhard B."/>
            <person name="Roest Crollius H."/>
            <person name="Wincker P."/>
            <person name="Chourrout D."/>
        </authorList>
    </citation>
    <scope>NUCLEOTIDE SEQUENCE [LARGE SCALE GENOMIC DNA]</scope>
</reference>
<comment type="similarity">
    <text evidence="7">Belongs to the peptidase S1 family. CLIP subfamily.</text>
</comment>
<dbReference type="PROSITE" id="PS50240">
    <property type="entry name" value="TRYPSIN_DOM"/>
    <property type="match status" value="1"/>
</dbReference>
<dbReference type="InterPro" id="IPR043504">
    <property type="entry name" value="Peptidase_S1_PA_chymotrypsin"/>
</dbReference>
<evidence type="ECO:0000256" key="6">
    <source>
        <dbReference type="ARBA" id="ARBA00023157"/>
    </source>
</evidence>
<dbReference type="InterPro" id="IPR018114">
    <property type="entry name" value="TRYPSIN_HIS"/>
</dbReference>
<dbReference type="InterPro" id="IPR033116">
    <property type="entry name" value="TRYPSIN_SER"/>
</dbReference>
<dbReference type="InterPro" id="IPR001254">
    <property type="entry name" value="Trypsin_dom"/>
</dbReference>
<keyword evidence="6" id="KW-1015">Disulfide bond</keyword>
<dbReference type="GO" id="GO:0004252">
    <property type="term" value="F:serine-type endopeptidase activity"/>
    <property type="evidence" value="ECO:0007669"/>
    <property type="project" value="InterPro"/>
</dbReference>
<evidence type="ECO:0000256" key="3">
    <source>
        <dbReference type="ARBA" id="ARBA00022670"/>
    </source>
</evidence>
<evidence type="ECO:0000256" key="7">
    <source>
        <dbReference type="ARBA" id="ARBA00024195"/>
    </source>
</evidence>
<dbReference type="PANTHER" id="PTHR24264">
    <property type="entry name" value="TRYPSIN-RELATED"/>
    <property type="match status" value="1"/>
</dbReference>
<dbReference type="PANTHER" id="PTHR24264:SF65">
    <property type="entry name" value="SRCR DOMAIN-CONTAINING PROTEIN"/>
    <property type="match status" value="1"/>
</dbReference>
<dbReference type="Pfam" id="PF00089">
    <property type="entry name" value="Trypsin"/>
    <property type="match status" value="1"/>
</dbReference>
<feature type="domain" description="Peptidase S1" evidence="9">
    <location>
        <begin position="222"/>
        <end position="473"/>
    </location>
</feature>
<evidence type="ECO:0000259" key="9">
    <source>
        <dbReference type="PROSITE" id="PS50240"/>
    </source>
</evidence>
<dbReference type="CDD" id="cd00190">
    <property type="entry name" value="Tryp_SPc"/>
    <property type="match status" value="1"/>
</dbReference>
<sequence length="477" mass="52609">MNRCFHQSNITDYDLRAGKLTVVGKFLDFATRKVQYRTISLVVPIGSTIRTLNVVDLFQQYCDVTNEISAVDGLSDNEDSDASGEEILLEHDDALSHDQRVYTRRHLLNRMLKWITMTSTELLECYSFTAAYNIVCTGPQKKGQKTKITCTGSEPSSTYWTAPKGPKNWRSVCEEEEIPENPDFLTLTGHIAPGLLTCTQEENKLVNSSNDNRLSNSQEGRIVGGVEAGDNSWPWMVRLQLFDKHGMTTSCGGSVIANRWVLSAAHCCEGQKRITAFFGDVKKNENDSFEFELEATKWIKHWEFGKSADGSASNSDLCLIKFEEDILKTDPEGKVGAACLPNKQEEHGAACWVAGWGSVKHGGRSSNELLSVGVNILDHQYCMENSKFQEIGMTSLLPDDICASKPDLDGDGFTEAGADACQGDSGGPLICPVDGKAVIVGVVSRGYGCAWKGYPGIYTSAFKLRLWIRKFIAKYGV</sequence>
<keyword evidence="11" id="KW-1185">Reference proteome</keyword>
<dbReference type="InterPro" id="IPR050127">
    <property type="entry name" value="Serine_Proteases_S1"/>
</dbReference>
<evidence type="ECO:0000313" key="11">
    <source>
        <dbReference type="Proteomes" id="UP000001307"/>
    </source>
</evidence>
<dbReference type="OrthoDB" id="546450at2759"/>
<dbReference type="InterPro" id="IPR001314">
    <property type="entry name" value="Peptidase_S1A"/>
</dbReference>
<dbReference type="Gene3D" id="2.40.10.10">
    <property type="entry name" value="Trypsin-like serine proteases"/>
    <property type="match status" value="1"/>
</dbReference>
<protein>
    <recommendedName>
        <fullName evidence="9">Peptidase S1 domain-containing protein</fullName>
    </recommendedName>
</protein>
<evidence type="ECO:0000256" key="5">
    <source>
        <dbReference type="ARBA" id="ARBA00022825"/>
    </source>
</evidence>
<evidence type="ECO:0000313" key="10">
    <source>
        <dbReference type="EMBL" id="CBY23669.1"/>
    </source>
</evidence>
<keyword evidence="4 8" id="KW-0378">Hydrolase</keyword>
<dbReference type="SUPFAM" id="SSF50494">
    <property type="entry name" value="Trypsin-like serine proteases"/>
    <property type="match status" value="1"/>
</dbReference>
<proteinExistence type="inferred from homology"/>
<dbReference type="AlphaFoldDB" id="E4X1I8"/>
<dbReference type="PRINTS" id="PR00722">
    <property type="entry name" value="CHYMOTRYPSIN"/>
</dbReference>
<evidence type="ECO:0000256" key="2">
    <source>
        <dbReference type="ARBA" id="ARBA00022525"/>
    </source>
</evidence>
<evidence type="ECO:0000256" key="4">
    <source>
        <dbReference type="ARBA" id="ARBA00022801"/>
    </source>
</evidence>
<accession>E4X1I8</accession>
<dbReference type="InParanoid" id="E4X1I8"/>
<dbReference type="SMART" id="SM00020">
    <property type="entry name" value="Tryp_SPc"/>
    <property type="match status" value="1"/>
</dbReference>
<keyword evidence="5 8" id="KW-0720">Serine protease</keyword>
<evidence type="ECO:0000256" key="8">
    <source>
        <dbReference type="RuleBase" id="RU363034"/>
    </source>
</evidence>
<dbReference type="GO" id="GO:0006508">
    <property type="term" value="P:proteolysis"/>
    <property type="evidence" value="ECO:0007669"/>
    <property type="project" value="UniProtKB-KW"/>
</dbReference>
<gene>
    <name evidence="10" type="ORF">GSOID_T00016126001</name>
</gene>
<dbReference type="EMBL" id="FN653021">
    <property type="protein sequence ID" value="CBY23669.1"/>
    <property type="molecule type" value="Genomic_DNA"/>
</dbReference>
<dbReference type="PROSITE" id="PS00135">
    <property type="entry name" value="TRYPSIN_SER"/>
    <property type="match status" value="1"/>
</dbReference>